<feature type="chain" id="PRO_5012001273" description="Outer membrane protein beta-barrel domain-containing protein" evidence="1">
    <location>
        <begin position="26"/>
        <end position="192"/>
    </location>
</feature>
<evidence type="ECO:0000313" key="3">
    <source>
        <dbReference type="Proteomes" id="UP000182034"/>
    </source>
</evidence>
<dbReference type="STRING" id="1612149.SAMN05216324_10360"/>
<organism evidence="2 3">
    <name type="scientific">Chryseobacterium limigenitum</name>
    <dbReference type="NCBI Taxonomy" id="1612149"/>
    <lineage>
        <taxon>Bacteria</taxon>
        <taxon>Pseudomonadati</taxon>
        <taxon>Bacteroidota</taxon>
        <taxon>Flavobacteriia</taxon>
        <taxon>Flavobacteriales</taxon>
        <taxon>Weeksellaceae</taxon>
        <taxon>Chryseobacterium group</taxon>
        <taxon>Chryseobacterium</taxon>
    </lineage>
</organism>
<accession>A0A1K2II83</accession>
<protein>
    <recommendedName>
        <fullName evidence="4">Outer membrane protein beta-barrel domain-containing protein</fullName>
    </recommendedName>
</protein>
<dbReference type="AlphaFoldDB" id="A0A1K2II83"/>
<proteinExistence type="predicted"/>
<reference evidence="3" key="1">
    <citation type="submission" date="2016-10" db="EMBL/GenBank/DDBJ databases">
        <authorList>
            <person name="Varghese N."/>
            <person name="Submissions S."/>
        </authorList>
    </citation>
    <scope>NUCLEOTIDE SEQUENCE [LARGE SCALE GENOMIC DNA]</scope>
    <source>
        <strain evidence="3">SUR2</strain>
    </source>
</reference>
<dbReference type="Proteomes" id="UP000182034">
    <property type="component" value="Unassembled WGS sequence"/>
</dbReference>
<evidence type="ECO:0000256" key="1">
    <source>
        <dbReference type="SAM" id="SignalP"/>
    </source>
</evidence>
<keyword evidence="3" id="KW-1185">Reference proteome</keyword>
<keyword evidence="1" id="KW-0732">Signal</keyword>
<evidence type="ECO:0008006" key="4">
    <source>
        <dbReference type="Google" id="ProtNLM"/>
    </source>
</evidence>
<name>A0A1K2II83_9FLAO</name>
<dbReference type="EMBL" id="FPKW01000003">
    <property type="protein sequence ID" value="SFZ91978.1"/>
    <property type="molecule type" value="Genomic_DNA"/>
</dbReference>
<gene>
    <name evidence="2" type="ORF">SAMN05216324_10360</name>
</gene>
<feature type="signal peptide" evidence="1">
    <location>
        <begin position="1"/>
        <end position="25"/>
    </location>
</feature>
<evidence type="ECO:0000313" key="2">
    <source>
        <dbReference type="EMBL" id="SFZ91978.1"/>
    </source>
</evidence>
<sequence>MFFIMKRIITLFFVLFIFSFSFAQAEKDSLFPIPSHQVGIGLNKFIKSVFASDDNAMIINYRYTGKKKWSYRTGFDFKKDDSEGGFTQFAFKLGVDRNLKRYRNWNFYYGADLFTRYSNYKNINKPQYDNGIGAFFGVQYFISPHFSISTEPMFYYKYIYIVDRSTFQKDNKTGWSETGLGKIGFIELNFNF</sequence>